<evidence type="ECO:0000256" key="5">
    <source>
        <dbReference type="ARBA" id="ARBA00022801"/>
    </source>
</evidence>
<dbReference type="GO" id="GO:0004401">
    <property type="term" value="F:histidinol-phosphatase activity"/>
    <property type="evidence" value="ECO:0007669"/>
    <property type="project" value="UniProtKB-UniRule"/>
</dbReference>
<feature type="domain" description="PHP" evidence="9">
    <location>
        <begin position="6"/>
        <end position="207"/>
    </location>
</feature>
<evidence type="ECO:0000256" key="1">
    <source>
        <dbReference type="ARBA" id="ARBA00004970"/>
    </source>
</evidence>
<dbReference type="UniPathway" id="UPA00031">
    <property type="reaction ID" value="UER00013"/>
</dbReference>
<dbReference type="Gene3D" id="3.20.20.140">
    <property type="entry name" value="Metal-dependent hydrolases"/>
    <property type="match status" value="1"/>
</dbReference>
<dbReference type="PANTHER" id="PTHR21039">
    <property type="entry name" value="HISTIDINOL PHOSPHATASE-RELATED"/>
    <property type="match status" value="1"/>
</dbReference>
<proteinExistence type="inferred from homology"/>
<dbReference type="InterPro" id="IPR016195">
    <property type="entry name" value="Pol/histidinol_Pase-like"/>
</dbReference>
<keyword evidence="6 8" id="KW-0368">Histidine biosynthesis</keyword>
<comment type="similarity">
    <text evidence="2 8">Belongs to the PHP hydrolase family. HisK subfamily.</text>
</comment>
<organism evidence="10 11">
    <name type="scientific">Sediminitomix flava</name>
    <dbReference type="NCBI Taxonomy" id="379075"/>
    <lineage>
        <taxon>Bacteria</taxon>
        <taxon>Pseudomonadati</taxon>
        <taxon>Bacteroidota</taxon>
        <taxon>Cytophagia</taxon>
        <taxon>Cytophagales</taxon>
        <taxon>Flammeovirgaceae</taxon>
        <taxon>Sediminitomix</taxon>
    </lineage>
</organism>
<gene>
    <name evidence="10" type="ORF">BC781_103106</name>
</gene>
<evidence type="ECO:0000256" key="2">
    <source>
        <dbReference type="ARBA" id="ARBA00009152"/>
    </source>
</evidence>
<dbReference type="CDD" id="cd12110">
    <property type="entry name" value="PHP_HisPPase_Hisj_like"/>
    <property type="match status" value="1"/>
</dbReference>
<keyword evidence="4 8" id="KW-0028">Amino-acid biosynthesis</keyword>
<comment type="pathway">
    <text evidence="1 8">Amino-acid biosynthesis; L-histidine biosynthesis; L-histidine from 5-phospho-alpha-D-ribose 1-diphosphate: step 8/9.</text>
</comment>
<sequence length="286" mass="33220">MSWTNYHSHSNYCDGKDQLEAHVESALGQLKVFGFSSHCPVPFDNTWSMKLEKLSTYLEETKALKNKYSDRIELYRGLEVDYIPELVGPSSDYIKNANLDYTIGSIHYVDQFDNTKWEIDGNHNFFLEGLEKIFDRDIQQAIERYFELTRMMIEDDCPTVVGHIDKIKIQSENGELFSEDSKWYKDAFAETLELVSKNENLIVEVNTRGIYKKKCDSAYPGEWGLKRMYELGIPVQINSDSHHPSDLTKAFSETASLLQEIGYKTVRVLKNNQWQDFKFDSTGIHF</sequence>
<dbReference type="NCBIfam" id="TIGR01856">
    <property type="entry name" value="hisJ_fam"/>
    <property type="match status" value="1"/>
</dbReference>
<dbReference type="GO" id="GO:0005737">
    <property type="term" value="C:cytoplasm"/>
    <property type="evidence" value="ECO:0007669"/>
    <property type="project" value="TreeGrafter"/>
</dbReference>
<keyword evidence="11" id="KW-1185">Reference proteome</keyword>
<evidence type="ECO:0000256" key="6">
    <source>
        <dbReference type="ARBA" id="ARBA00023102"/>
    </source>
</evidence>
<evidence type="ECO:0000256" key="4">
    <source>
        <dbReference type="ARBA" id="ARBA00022605"/>
    </source>
</evidence>
<accession>A0A315Z8E8</accession>
<dbReference type="InterPro" id="IPR004013">
    <property type="entry name" value="PHP_dom"/>
</dbReference>
<dbReference type="RefSeq" id="WP_109618259.1">
    <property type="nucleotide sequence ID" value="NZ_QGDO01000003.1"/>
</dbReference>
<dbReference type="Proteomes" id="UP000245535">
    <property type="component" value="Unassembled WGS sequence"/>
</dbReference>
<dbReference type="InterPro" id="IPR010140">
    <property type="entry name" value="Histidinol_P_phosphatase_HisJ"/>
</dbReference>
<dbReference type="EC" id="3.1.3.15" evidence="3 8"/>
<evidence type="ECO:0000259" key="9">
    <source>
        <dbReference type="Pfam" id="PF02811"/>
    </source>
</evidence>
<dbReference type="OrthoDB" id="9775255at2"/>
<protein>
    <recommendedName>
        <fullName evidence="3 8">Histidinol-phosphatase</fullName>
        <shortName evidence="8">HolPase</shortName>
        <ecNumber evidence="3 8">3.1.3.15</ecNumber>
    </recommendedName>
</protein>
<dbReference type="EMBL" id="QGDO01000003">
    <property type="protein sequence ID" value="PWJ41856.1"/>
    <property type="molecule type" value="Genomic_DNA"/>
</dbReference>
<dbReference type="GO" id="GO:0000105">
    <property type="term" value="P:L-histidine biosynthetic process"/>
    <property type="evidence" value="ECO:0007669"/>
    <property type="project" value="UniProtKB-UniRule"/>
</dbReference>
<dbReference type="PANTHER" id="PTHR21039:SF0">
    <property type="entry name" value="HISTIDINOL-PHOSPHATASE"/>
    <property type="match status" value="1"/>
</dbReference>
<comment type="catalytic activity">
    <reaction evidence="7 8">
        <text>L-histidinol phosphate + H2O = L-histidinol + phosphate</text>
        <dbReference type="Rhea" id="RHEA:14465"/>
        <dbReference type="ChEBI" id="CHEBI:15377"/>
        <dbReference type="ChEBI" id="CHEBI:43474"/>
        <dbReference type="ChEBI" id="CHEBI:57699"/>
        <dbReference type="ChEBI" id="CHEBI:57980"/>
        <dbReference type="EC" id="3.1.3.15"/>
    </reaction>
</comment>
<reference evidence="10 11" key="1">
    <citation type="submission" date="2018-03" db="EMBL/GenBank/DDBJ databases">
        <title>Genomic Encyclopedia of Archaeal and Bacterial Type Strains, Phase II (KMG-II): from individual species to whole genera.</title>
        <authorList>
            <person name="Goeker M."/>
        </authorList>
    </citation>
    <scope>NUCLEOTIDE SEQUENCE [LARGE SCALE GENOMIC DNA]</scope>
    <source>
        <strain evidence="10 11">DSM 28229</strain>
    </source>
</reference>
<evidence type="ECO:0000256" key="8">
    <source>
        <dbReference type="RuleBase" id="RU366003"/>
    </source>
</evidence>
<name>A0A315Z8E8_SEDFL</name>
<evidence type="ECO:0000313" key="11">
    <source>
        <dbReference type="Proteomes" id="UP000245535"/>
    </source>
</evidence>
<keyword evidence="5 8" id="KW-0378">Hydrolase</keyword>
<dbReference type="AlphaFoldDB" id="A0A315Z8E8"/>
<evidence type="ECO:0000313" key="10">
    <source>
        <dbReference type="EMBL" id="PWJ41856.1"/>
    </source>
</evidence>
<dbReference type="SUPFAM" id="SSF89550">
    <property type="entry name" value="PHP domain-like"/>
    <property type="match status" value="1"/>
</dbReference>
<dbReference type="Pfam" id="PF02811">
    <property type="entry name" value="PHP"/>
    <property type="match status" value="1"/>
</dbReference>
<evidence type="ECO:0000256" key="3">
    <source>
        <dbReference type="ARBA" id="ARBA00013085"/>
    </source>
</evidence>
<evidence type="ECO:0000256" key="7">
    <source>
        <dbReference type="ARBA" id="ARBA00049158"/>
    </source>
</evidence>
<comment type="caution">
    <text evidence="10">The sequence shown here is derived from an EMBL/GenBank/DDBJ whole genome shotgun (WGS) entry which is preliminary data.</text>
</comment>